<comment type="caution">
    <text evidence="2">The sequence shown here is derived from an EMBL/GenBank/DDBJ whole genome shotgun (WGS) entry which is preliminary data.</text>
</comment>
<keyword evidence="1" id="KW-0812">Transmembrane</keyword>
<dbReference type="EMBL" id="BLAL01000228">
    <property type="protein sequence ID" value="GES93463.1"/>
    <property type="molecule type" value="Genomic_DNA"/>
</dbReference>
<evidence type="ECO:0000313" key="2">
    <source>
        <dbReference type="EMBL" id="GES93463.1"/>
    </source>
</evidence>
<name>A0A8H3LYI3_9GLOM</name>
<reference evidence="2" key="1">
    <citation type="submission" date="2019-10" db="EMBL/GenBank/DDBJ databases">
        <title>Conservation and host-specific expression of non-tandemly repeated heterogenous ribosome RNA gene in arbuscular mycorrhizal fungi.</title>
        <authorList>
            <person name="Maeda T."/>
            <person name="Kobayashi Y."/>
            <person name="Nakagawa T."/>
            <person name="Ezawa T."/>
            <person name="Yamaguchi K."/>
            <person name="Bino T."/>
            <person name="Nishimoto Y."/>
            <person name="Shigenobu S."/>
            <person name="Kawaguchi M."/>
        </authorList>
    </citation>
    <scope>NUCLEOTIDE SEQUENCE</scope>
    <source>
        <strain evidence="2">HR1</strain>
    </source>
</reference>
<evidence type="ECO:0000313" key="3">
    <source>
        <dbReference type="Proteomes" id="UP000615446"/>
    </source>
</evidence>
<dbReference type="Proteomes" id="UP000615446">
    <property type="component" value="Unassembled WGS sequence"/>
</dbReference>
<evidence type="ECO:0000256" key="1">
    <source>
        <dbReference type="SAM" id="Phobius"/>
    </source>
</evidence>
<feature type="transmembrane region" description="Helical" evidence="1">
    <location>
        <begin position="12"/>
        <end position="34"/>
    </location>
</feature>
<accession>A0A8H3LYI3</accession>
<sequence length="96" mass="11881">MDRNNKTFLGIFWYYLFHIWYSMYFTIYRTGVIADNATMYRDIRGIPIRIMVKLIRILIFMYFNFKYTKMYRKYTVRKIRLLDTIVCVSQQLSLCV</sequence>
<protein>
    <submittedName>
        <fullName evidence="2">Uncharacterized protein</fullName>
    </submittedName>
</protein>
<feature type="transmembrane region" description="Helical" evidence="1">
    <location>
        <begin position="46"/>
        <end position="65"/>
    </location>
</feature>
<keyword evidence="1" id="KW-1133">Transmembrane helix</keyword>
<dbReference type="AlphaFoldDB" id="A0A8H3LYI3"/>
<keyword evidence="1" id="KW-0472">Membrane</keyword>
<proteinExistence type="predicted"/>
<gene>
    <name evidence="2" type="ORF">RCL2_002020700</name>
</gene>
<organism evidence="2 3">
    <name type="scientific">Rhizophagus clarus</name>
    <dbReference type="NCBI Taxonomy" id="94130"/>
    <lineage>
        <taxon>Eukaryota</taxon>
        <taxon>Fungi</taxon>
        <taxon>Fungi incertae sedis</taxon>
        <taxon>Mucoromycota</taxon>
        <taxon>Glomeromycotina</taxon>
        <taxon>Glomeromycetes</taxon>
        <taxon>Glomerales</taxon>
        <taxon>Glomeraceae</taxon>
        <taxon>Rhizophagus</taxon>
    </lineage>
</organism>